<dbReference type="Gene3D" id="1.20.5.1930">
    <property type="match status" value="1"/>
</dbReference>
<evidence type="ECO:0000256" key="4">
    <source>
        <dbReference type="SAM" id="MobiDB-lite"/>
    </source>
</evidence>
<evidence type="ECO:0000256" key="1">
    <source>
        <dbReference type="ARBA" id="ARBA00022679"/>
    </source>
</evidence>
<reference evidence="9" key="1">
    <citation type="submission" date="2018-07" db="EMBL/GenBank/DDBJ databases">
        <title>Streptacidiphilus bronchialis DSM 106435 chromosome.</title>
        <authorList>
            <person name="Batra D."/>
            <person name="Gulvik C.A."/>
        </authorList>
    </citation>
    <scope>NUCLEOTIDE SEQUENCE [LARGE SCALE GENOMIC DNA]</scope>
    <source>
        <strain evidence="9">DSM 106435</strain>
    </source>
</reference>
<name>A0A345SVF7_9ACTN</name>
<feature type="domain" description="Histidine kinase/HSP90-like ATPase" evidence="6">
    <location>
        <begin position="284"/>
        <end position="373"/>
    </location>
</feature>
<dbReference type="CDD" id="cd16917">
    <property type="entry name" value="HATPase_UhpB-NarQ-NarX-like"/>
    <property type="match status" value="1"/>
</dbReference>
<organism evidence="8 9">
    <name type="scientific">Peterkaempfera bronchialis</name>
    <dbReference type="NCBI Taxonomy" id="2126346"/>
    <lineage>
        <taxon>Bacteria</taxon>
        <taxon>Bacillati</taxon>
        <taxon>Actinomycetota</taxon>
        <taxon>Actinomycetes</taxon>
        <taxon>Kitasatosporales</taxon>
        <taxon>Streptomycetaceae</taxon>
        <taxon>Peterkaempfera</taxon>
    </lineage>
</organism>
<dbReference type="Proteomes" id="UP000249340">
    <property type="component" value="Chromosome"/>
</dbReference>
<dbReference type="GO" id="GO:0000155">
    <property type="term" value="F:phosphorelay sensor kinase activity"/>
    <property type="evidence" value="ECO:0007669"/>
    <property type="project" value="InterPro"/>
</dbReference>
<gene>
    <name evidence="8" type="ORF">C7M71_009980</name>
</gene>
<dbReference type="Pfam" id="PF07730">
    <property type="entry name" value="HisKA_3"/>
    <property type="match status" value="1"/>
</dbReference>
<dbReference type="InterPro" id="IPR050482">
    <property type="entry name" value="Sensor_HK_TwoCompSys"/>
</dbReference>
<dbReference type="PANTHER" id="PTHR24421:SF63">
    <property type="entry name" value="SENSOR HISTIDINE KINASE DESK"/>
    <property type="match status" value="1"/>
</dbReference>
<evidence type="ECO:0000256" key="2">
    <source>
        <dbReference type="ARBA" id="ARBA00022777"/>
    </source>
</evidence>
<feature type="domain" description="Signal transduction histidine kinase subgroup 3 dimerisation and phosphoacceptor" evidence="7">
    <location>
        <begin position="181"/>
        <end position="247"/>
    </location>
</feature>
<dbReference type="KEGG" id="stri:C7M71_009980"/>
<feature type="compositionally biased region" description="Basic residues" evidence="4">
    <location>
        <begin position="397"/>
        <end position="406"/>
    </location>
</feature>
<keyword evidence="2 8" id="KW-0418">Kinase</keyword>
<evidence type="ECO:0000313" key="8">
    <source>
        <dbReference type="EMBL" id="AXI77712.1"/>
    </source>
</evidence>
<protein>
    <submittedName>
        <fullName evidence="8">Sensor histidine kinase</fullName>
    </submittedName>
</protein>
<keyword evidence="3" id="KW-0902">Two-component regulatory system</keyword>
<evidence type="ECO:0000256" key="3">
    <source>
        <dbReference type="ARBA" id="ARBA00023012"/>
    </source>
</evidence>
<dbReference type="EMBL" id="CP031264">
    <property type="protein sequence ID" value="AXI77712.1"/>
    <property type="molecule type" value="Genomic_DNA"/>
</dbReference>
<proteinExistence type="predicted"/>
<dbReference type="PANTHER" id="PTHR24421">
    <property type="entry name" value="NITRATE/NITRITE SENSOR PROTEIN NARX-RELATED"/>
    <property type="match status" value="1"/>
</dbReference>
<evidence type="ECO:0000259" key="6">
    <source>
        <dbReference type="Pfam" id="PF02518"/>
    </source>
</evidence>
<feature type="transmembrane region" description="Helical" evidence="5">
    <location>
        <begin position="73"/>
        <end position="103"/>
    </location>
</feature>
<dbReference type="InterPro" id="IPR003594">
    <property type="entry name" value="HATPase_dom"/>
</dbReference>
<keyword evidence="5" id="KW-0472">Membrane</keyword>
<dbReference type="Gene3D" id="3.30.565.10">
    <property type="entry name" value="Histidine kinase-like ATPase, C-terminal domain"/>
    <property type="match status" value="1"/>
</dbReference>
<keyword evidence="1" id="KW-0808">Transferase</keyword>
<keyword evidence="5" id="KW-1133">Transmembrane helix</keyword>
<accession>A0A345SVF7</accession>
<keyword evidence="5" id="KW-0812">Transmembrane</keyword>
<dbReference type="OrthoDB" id="5241784at2"/>
<feature type="transmembrane region" description="Helical" evidence="5">
    <location>
        <begin position="42"/>
        <end position="61"/>
    </location>
</feature>
<sequence length="406" mass="43835">MRRISDWCRRWKAREWWFSVFWLWGLAPGLSALPQHHSAPTIALAAAGAAVFSAAFVVTVANGTRHSNPRLRLACYTVTATLAIVYPLLLGPSWLAMFIYAAICNANAFPMRRAATTAVPLVAAQWAVAVATGSPFADYWPWLASTAVSASFSILGVERSRTKARLRQGEEAMAQLAVNEERLRFGRDLHDLLGHSLSLLSLKAQLAERMVHTDPDACAKQIAEMREITSTALAEVRESVTGYRRPTLATELARAHTTLTTAGIHPEIDPGLEPHAKTLAPAREAALAWALRESVTNVVRHSSTARTCHISLTRSDDGYTLTVQNDGPTTPTAAPTFGNGLSGLRERLALEDGHLDAAPTPHGFRVRAHLPHPPRPEGDGRVTAGGQSTDGQAAVGARRRPPTGRG</sequence>
<evidence type="ECO:0000313" key="9">
    <source>
        <dbReference type="Proteomes" id="UP000249340"/>
    </source>
</evidence>
<dbReference type="GO" id="GO:0016020">
    <property type="term" value="C:membrane"/>
    <property type="evidence" value="ECO:0007669"/>
    <property type="project" value="InterPro"/>
</dbReference>
<evidence type="ECO:0000256" key="5">
    <source>
        <dbReference type="SAM" id="Phobius"/>
    </source>
</evidence>
<dbReference type="Pfam" id="PF02518">
    <property type="entry name" value="HATPase_c"/>
    <property type="match status" value="1"/>
</dbReference>
<evidence type="ECO:0000259" key="7">
    <source>
        <dbReference type="Pfam" id="PF07730"/>
    </source>
</evidence>
<dbReference type="InterPro" id="IPR011712">
    <property type="entry name" value="Sig_transdc_His_kin_sub3_dim/P"/>
</dbReference>
<dbReference type="AlphaFoldDB" id="A0A345SVF7"/>
<dbReference type="InterPro" id="IPR036890">
    <property type="entry name" value="HATPase_C_sf"/>
</dbReference>
<feature type="region of interest" description="Disordered" evidence="4">
    <location>
        <begin position="359"/>
        <end position="406"/>
    </location>
</feature>
<dbReference type="GO" id="GO:0046983">
    <property type="term" value="F:protein dimerization activity"/>
    <property type="evidence" value="ECO:0007669"/>
    <property type="project" value="InterPro"/>
</dbReference>
<keyword evidence="9" id="KW-1185">Reference proteome</keyword>
<dbReference type="RefSeq" id="WP_114914295.1">
    <property type="nucleotide sequence ID" value="NZ_CP031264.1"/>
</dbReference>
<dbReference type="SUPFAM" id="SSF55874">
    <property type="entry name" value="ATPase domain of HSP90 chaperone/DNA topoisomerase II/histidine kinase"/>
    <property type="match status" value="1"/>
</dbReference>